<dbReference type="PANTHER" id="PTHR35116">
    <property type="entry name" value="HELICASE PROTEIN MOM1"/>
    <property type="match status" value="1"/>
</dbReference>
<evidence type="ECO:0000256" key="1">
    <source>
        <dbReference type="SAM" id="MobiDB-lite"/>
    </source>
</evidence>
<protein>
    <recommendedName>
        <fullName evidence="2">MOM1 alpha-helical domain-containing protein</fullName>
    </recommendedName>
</protein>
<reference evidence="3" key="1">
    <citation type="journal article" date="2023" name="GigaByte">
        <title>Genome assembly of the bearded iris, Iris pallida Lam.</title>
        <authorList>
            <person name="Bruccoleri R.E."/>
            <person name="Oakeley E.J."/>
            <person name="Faust A.M.E."/>
            <person name="Altorfer M."/>
            <person name="Dessus-Babus S."/>
            <person name="Burckhardt D."/>
            <person name="Oertli M."/>
            <person name="Naumann U."/>
            <person name="Petersen F."/>
            <person name="Wong J."/>
        </authorList>
    </citation>
    <scope>NUCLEOTIDE SEQUENCE</scope>
    <source>
        <strain evidence="3">GSM-AAB239-AS_SAM_17_03QT</strain>
    </source>
</reference>
<evidence type="ECO:0000313" key="3">
    <source>
        <dbReference type="EMBL" id="KAJ6817567.1"/>
    </source>
</evidence>
<dbReference type="PANTHER" id="PTHR35116:SF2">
    <property type="entry name" value="ATP-DEPENDENT HELICASE FAMILY PROTEIN-RELATED"/>
    <property type="match status" value="1"/>
</dbReference>
<proteinExistence type="predicted"/>
<organism evidence="3 4">
    <name type="scientific">Iris pallida</name>
    <name type="common">Sweet iris</name>
    <dbReference type="NCBI Taxonomy" id="29817"/>
    <lineage>
        <taxon>Eukaryota</taxon>
        <taxon>Viridiplantae</taxon>
        <taxon>Streptophyta</taxon>
        <taxon>Embryophyta</taxon>
        <taxon>Tracheophyta</taxon>
        <taxon>Spermatophyta</taxon>
        <taxon>Magnoliopsida</taxon>
        <taxon>Liliopsida</taxon>
        <taxon>Asparagales</taxon>
        <taxon>Iridaceae</taxon>
        <taxon>Iridoideae</taxon>
        <taxon>Irideae</taxon>
        <taxon>Iris</taxon>
    </lineage>
</organism>
<accession>A0AAX6FMC8</accession>
<dbReference type="InterPro" id="IPR039322">
    <property type="entry name" value="MOM1"/>
</dbReference>
<feature type="region of interest" description="Disordered" evidence="1">
    <location>
        <begin position="927"/>
        <end position="986"/>
    </location>
</feature>
<name>A0AAX6FMC8_IRIPA</name>
<dbReference type="GO" id="GO:0031507">
    <property type="term" value="P:heterochromatin formation"/>
    <property type="evidence" value="ECO:0007669"/>
    <property type="project" value="InterPro"/>
</dbReference>
<feature type="compositionally biased region" description="Polar residues" evidence="1">
    <location>
        <begin position="952"/>
        <end position="969"/>
    </location>
</feature>
<dbReference type="Pfam" id="PF25029">
    <property type="entry name" value="MOM1"/>
    <property type="match status" value="1"/>
</dbReference>
<keyword evidence="4" id="KW-1185">Reference proteome</keyword>
<feature type="region of interest" description="Disordered" evidence="1">
    <location>
        <begin position="1049"/>
        <end position="1172"/>
    </location>
</feature>
<reference evidence="3" key="2">
    <citation type="submission" date="2023-04" db="EMBL/GenBank/DDBJ databases">
        <authorList>
            <person name="Bruccoleri R.E."/>
            <person name="Oakeley E.J."/>
            <person name="Faust A.-M."/>
            <person name="Dessus-Babus S."/>
            <person name="Altorfer M."/>
            <person name="Burckhardt D."/>
            <person name="Oertli M."/>
            <person name="Naumann U."/>
            <person name="Petersen F."/>
            <person name="Wong J."/>
        </authorList>
    </citation>
    <scope>NUCLEOTIDE SEQUENCE</scope>
    <source>
        <strain evidence="3">GSM-AAB239-AS_SAM_17_03QT</strain>
        <tissue evidence="3">Leaf</tissue>
    </source>
</reference>
<dbReference type="AlphaFoldDB" id="A0AAX6FMC8"/>
<feature type="region of interest" description="Disordered" evidence="1">
    <location>
        <begin position="1"/>
        <end position="41"/>
    </location>
</feature>
<feature type="compositionally biased region" description="Polar residues" evidence="1">
    <location>
        <begin position="1049"/>
        <end position="1073"/>
    </location>
</feature>
<dbReference type="EMBL" id="JANAVB010027799">
    <property type="protein sequence ID" value="KAJ6817567.1"/>
    <property type="molecule type" value="Genomic_DNA"/>
</dbReference>
<dbReference type="Proteomes" id="UP001140949">
    <property type="component" value="Unassembled WGS sequence"/>
</dbReference>
<dbReference type="Gene3D" id="6.10.250.1310">
    <property type="match status" value="1"/>
</dbReference>
<feature type="compositionally biased region" description="Polar residues" evidence="1">
    <location>
        <begin position="1084"/>
        <end position="1106"/>
    </location>
</feature>
<feature type="compositionally biased region" description="Low complexity" evidence="1">
    <location>
        <begin position="17"/>
        <end position="27"/>
    </location>
</feature>
<evidence type="ECO:0000259" key="2">
    <source>
        <dbReference type="Pfam" id="PF25029"/>
    </source>
</evidence>
<comment type="caution">
    <text evidence="3">The sequence shown here is derived from an EMBL/GenBank/DDBJ whole genome shotgun (WGS) entry which is preliminary data.</text>
</comment>
<gene>
    <name evidence="3" type="ORF">M6B38_410870</name>
</gene>
<dbReference type="InterPro" id="IPR056882">
    <property type="entry name" value="MOM1_dom"/>
</dbReference>
<evidence type="ECO:0000313" key="4">
    <source>
        <dbReference type="Proteomes" id="UP001140949"/>
    </source>
</evidence>
<feature type="compositionally biased region" description="Low complexity" evidence="1">
    <location>
        <begin position="970"/>
        <end position="981"/>
    </location>
</feature>
<sequence>MLREPEVNDVSRSLHVSSNYDESSASSALHYSPTAESERGDRLRDLQRSLHQSLKPELEKLCDVLRLPEEVKSLAQTFLEYIMNNHQVGRDSETILPAFKISLCWRAASFLKHEVDHRECLALAKKYLNFVCDEQQAASVYSKLRMLKKKFPRTSSFENNNDLNSSQNHLPASRKVDVQFLVQPSNSKPSHQPELGEIKEISDGPWSSEQVLLEQQQNSVHGSPSIIQQNLGSLKDDLLKKRVDLVHKICSKRAKDLLLKHQVELSDFNVHREEEKKKMKTAHDSDLDLIRSIHIDDTIRNNKIKLIDQEFLKKMAKYDEHMESQRSSLAAMQEAARNKEDEIRDNWLEEAKAGALKESFDNLPLSESGFTLEEFNIVSSQVEACDGAGNMMIAPSSASDQLWSDNIKAYHGEADELVVEHSESPSVLPSERVEDVPVETEIPACQTDNMFQLHSAEPTGASSRSAPHQICDGVCTTDPVESSEPYVNLLIIPSDTPNESIVDSHSEQRVERECVEPAGTSQLISTTLPSPTFDRLSMETDITPSLSDTMNAVGNVVDDSTIGAPAITADGDLEGGGNTVNTRLISCPQPIQAEVQLDIVNAVSSGHDPMLITSTTATVAPTFVGGDIHKGKTNRDMSCLISSLGENQAEVAPSLPTMTSSGSVVLVTSDLISSASVHERLASSVATGTDQGDSSQQIVIPALDPVNGVPSPVQQTINNACTLNSTSSEVPVSVDISLTENDQQNNHVPLEYGEPCTQFSNLFALQTEVSLQQPIYDAAAQGDQTNQFVSWSGVPPLPPNSSTRLEMTRPEHLTRGQSEPGSQVSQMLPWPSIPMIGPDPLQNELMRIRKQDESRTKKHEDKKLQLELERDQEIERIRRKYEVLLQDAETEFVHDKRMLDTIYNKVLLNRILAEEFRAKFIENKGGASSFPGPQPNTGQQFLPASHTPRAPRQSSSSPILVPNSANLLQTPVRTPSTRPTVGQRTMAPLHPRPVVRHSSPLFPTNQVRSHVSPVLPPRMNHQLGTEARAPAPHLLRFRPPSSAAVTLPLQTSQVSTQQQPLPNLGSATIVSPITPTPRAPLSGTCHQPSVPSFSPASHNSTLSMHQSPRDGDSSAGADMPNLLQSIEVGPSLDGLLQTNLPPKENESNLSNTDASRPATAAAGDVVCISDEE</sequence>
<feature type="domain" description="MOM1 alpha-helical" evidence="2">
    <location>
        <begin position="45"/>
        <end position="165"/>
    </location>
</feature>